<name>A0ACC8ENS8_9PEZI</name>
<organism evidence="1 2">
    <name type="scientific">Cenococcum geophilum 1.58</name>
    <dbReference type="NCBI Taxonomy" id="794803"/>
    <lineage>
        <taxon>Eukaryota</taxon>
        <taxon>Fungi</taxon>
        <taxon>Dikarya</taxon>
        <taxon>Ascomycota</taxon>
        <taxon>Pezizomycotina</taxon>
        <taxon>Dothideomycetes</taxon>
        <taxon>Pleosporomycetidae</taxon>
        <taxon>Gloniales</taxon>
        <taxon>Gloniaceae</taxon>
        <taxon>Cenococcum</taxon>
    </lineage>
</organism>
<dbReference type="Proteomes" id="UP000250078">
    <property type="component" value="Unassembled WGS sequence"/>
</dbReference>
<dbReference type="EMBL" id="KV748251">
    <property type="protein sequence ID" value="OCK88012.1"/>
    <property type="molecule type" value="Genomic_DNA"/>
</dbReference>
<protein>
    <submittedName>
        <fullName evidence="1">Uncharacterized protein</fullName>
    </submittedName>
</protein>
<reference evidence="1 2" key="1">
    <citation type="journal article" date="2016" name="Nat. Commun.">
        <title>Ectomycorrhizal ecology is imprinted in the genome of the dominant symbiotic fungus Cenococcum geophilum.</title>
        <authorList>
            <consortium name="DOE Joint Genome Institute"/>
            <person name="Peter M."/>
            <person name="Kohler A."/>
            <person name="Ohm R.A."/>
            <person name="Kuo A."/>
            <person name="Krutzmann J."/>
            <person name="Morin E."/>
            <person name="Arend M."/>
            <person name="Barry K.W."/>
            <person name="Binder M."/>
            <person name="Choi C."/>
            <person name="Clum A."/>
            <person name="Copeland A."/>
            <person name="Grisel N."/>
            <person name="Haridas S."/>
            <person name="Kipfer T."/>
            <person name="LaButti K."/>
            <person name="Lindquist E."/>
            <person name="Lipzen A."/>
            <person name="Maire R."/>
            <person name="Meier B."/>
            <person name="Mihaltcheva S."/>
            <person name="Molinier V."/>
            <person name="Murat C."/>
            <person name="Poggeler S."/>
            <person name="Quandt C.A."/>
            <person name="Sperisen C."/>
            <person name="Tritt A."/>
            <person name="Tisserant E."/>
            <person name="Crous P.W."/>
            <person name="Henrissat B."/>
            <person name="Nehls U."/>
            <person name="Egli S."/>
            <person name="Spatafora J.W."/>
            <person name="Grigoriev I.V."/>
            <person name="Martin F.M."/>
        </authorList>
    </citation>
    <scope>NUCLEOTIDE SEQUENCE [LARGE SCALE GENOMIC DNA]</scope>
    <source>
        <strain evidence="1 2">1.58</strain>
    </source>
</reference>
<evidence type="ECO:0000313" key="1">
    <source>
        <dbReference type="EMBL" id="OCK88012.1"/>
    </source>
</evidence>
<gene>
    <name evidence="1" type="ORF">K441DRAFT_709027</name>
</gene>
<accession>A0ACC8ENS8</accession>
<proteinExistence type="predicted"/>
<evidence type="ECO:0000313" key="2">
    <source>
        <dbReference type="Proteomes" id="UP000250078"/>
    </source>
</evidence>
<keyword evidence="2" id="KW-1185">Reference proteome</keyword>
<sequence length="626" mass="70897">MFRSFTSDKEPFLFGDAVSRYDAPRPCTAAQVEHRNSMSSVASSRYTRSSRDSMSSERSSVASYSSISSYGSNFVTAPTLVKTPWELERYKKHPIPRRTRPVGLLPPHVFQELPREIYDCILQQLQLLHFDTASQVCLSCYLRDIRNLGLTSRAWDKAAREQLYRSIWIVTDDAHHELRKLKVKNAGRLKLLRRTLRERSVLARYVQELKLPDVYELYQNASQAGKSDIVDLVASIVMACPNLERITGFNISYDHNFDRLSHALSTRRNLRARVWILENHERLEVPSGSDKSISDIYFPYDDPIETFVQQSDNWLALETLVLHAQKPGCMNFRSFIATFRKLPSLKNLLLSNFSSEEFNDRTLQALPALHSLRLQDLHGVTDKGLLRFATSEAAKTLRSLSLIDLEIMLLSVISKFLSSLPELRRFTLVQDGSPGLIPGAVAPFPVFQSRSLQFLHWDILVPGTANDDLASSVEAGAFPSLRTIRAPSDHDGLLQDLCRPLAQIAHTSDQHLTHYLRSLTAARIAAQERIEDARRRPGLKVVVEEDGVIQHVYTIRAYMGTVGSQIEYSLEPDVKGSENAVIGIPDLLKVQTRTKDLRRVRWIPGSGGCSHPLKRQHVPVELGKFF</sequence>